<dbReference type="Pfam" id="PF01261">
    <property type="entry name" value="AP_endonuc_2"/>
    <property type="match status" value="1"/>
</dbReference>
<evidence type="ECO:0000313" key="2">
    <source>
        <dbReference type="EMBL" id="SVB45424.1"/>
    </source>
</evidence>
<proteinExistence type="predicted"/>
<organism evidence="2">
    <name type="scientific">marine metagenome</name>
    <dbReference type="NCBI Taxonomy" id="408172"/>
    <lineage>
        <taxon>unclassified sequences</taxon>
        <taxon>metagenomes</taxon>
        <taxon>ecological metagenomes</taxon>
    </lineage>
</organism>
<dbReference type="SUPFAM" id="SSF51658">
    <property type="entry name" value="Xylose isomerase-like"/>
    <property type="match status" value="1"/>
</dbReference>
<dbReference type="PANTHER" id="PTHR12110">
    <property type="entry name" value="HYDROXYPYRUVATE ISOMERASE"/>
    <property type="match status" value="1"/>
</dbReference>
<feature type="non-terminal residue" evidence="2">
    <location>
        <position position="267"/>
    </location>
</feature>
<accession>A0A382E5M7</accession>
<feature type="domain" description="Xylose isomerase-like TIM barrel" evidence="1">
    <location>
        <begin position="23"/>
        <end position="264"/>
    </location>
</feature>
<dbReference type="PANTHER" id="PTHR12110:SF41">
    <property type="entry name" value="INOSOSE DEHYDRATASE"/>
    <property type="match status" value="1"/>
</dbReference>
<sequence>MPKLGVITDGISREFEHALSVMNETGLEYAELQYLWEKEVGDLNDAEVSKVQSLIKAHNVRVSCISRHNFAGMLVGDTEVGDANYNRHMDGLRRCIDMAHELDASLVRIMSFRREMILFGSSGADYWVTSTGAWDKLLKLLEVPIELAEEKNIQLVLETGNNAMVPSAWLGRKLIDDMGSKHLQILWDPANSLYANEPTYPDGWEALKNGYIGHLHIKDARVNMPRAHVEFCELGSGDMAPYLRPLADDMKRNGHDGFISLESVYRP</sequence>
<dbReference type="EMBL" id="UINC01042589">
    <property type="protein sequence ID" value="SVB45424.1"/>
    <property type="molecule type" value="Genomic_DNA"/>
</dbReference>
<evidence type="ECO:0000259" key="1">
    <source>
        <dbReference type="Pfam" id="PF01261"/>
    </source>
</evidence>
<dbReference type="InterPro" id="IPR036237">
    <property type="entry name" value="Xyl_isomerase-like_sf"/>
</dbReference>
<protein>
    <recommendedName>
        <fullName evidence="1">Xylose isomerase-like TIM barrel domain-containing protein</fullName>
    </recommendedName>
</protein>
<gene>
    <name evidence="2" type="ORF">METZ01_LOCUS198278</name>
</gene>
<reference evidence="2" key="1">
    <citation type="submission" date="2018-05" db="EMBL/GenBank/DDBJ databases">
        <authorList>
            <person name="Lanie J.A."/>
            <person name="Ng W.-L."/>
            <person name="Kazmierczak K.M."/>
            <person name="Andrzejewski T.M."/>
            <person name="Davidsen T.M."/>
            <person name="Wayne K.J."/>
            <person name="Tettelin H."/>
            <person name="Glass J.I."/>
            <person name="Rusch D."/>
            <person name="Podicherti R."/>
            <person name="Tsui H.-C.T."/>
            <person name="Winkler M.E."/>
        </authorList>
    </citation>
    <scope>NUCLEOTIDE SEQUENCE</scope>
</reference>
<dbReference type="Gene3D" id="3.20.20.150">
    <property type="entry name" value="Divalent-metal-dependent TIM barrel enzymes"/>
    <property type="match status" value="1"/>
</dbReference>
<dbReference type="InterPro" id="IPR050312">
    <property type="entry name" value="IolE/XylAMocC-like"/>
</dbReference>
<dbReference type="InterPro" id="IPR013022">
    <property type="entry name" value="Xyl_isomerase-like_TIM-brl"/>
</dbReference>
<name>A0A382E5M7_9ZZZZ</name>
<dbReference type="AlphaFoldDB" id="A0A382E5M7"/>